<organism evidence="2 3">
    <name type="scientific">Mesocestoides corti</name>
    <name type="common">Flatworm</name>
    <dbReference type="NCBI Taxonomy" id="53468"/>
    <lineage>
        <taxon>Eukaryota</taxon>
        <taxon>Metazoa</taxon>
        <taxon>Spiralia</taxon>
        <taxon>Lophotrochozoa</taxon>
        <taxon>Platyhelminthes</taxon>
        <taxon>Cestoda</taxon>
        <taxon>Eucestoda</taxon>
        <taxon>Cyclophyllidea</taxon>
        <taxon>Mesocestoididae</taxon>
        <taxon>Mesocestoides</taxon>
    </lineage>
</organism>
<dbReference type="Proteomes" id="UP000267029">
    <property type="component" value="Unassembled WGS sequence"/>
</dbReference>
<dbReference type="AlphaFoldDB" id="A0A0R3UA94"/>
<accession>A0A0R3UA94</accession>
<dbReference type="EMBL" id="UXSR01001042">
    <property type="protein sequence ID" value="VDD77840.1"/>
    <property type="molecule type" value="Genomic_DNA"/>
</dbReference>
<proteinExistence type="predicted"/>
<name>A0A0R3UA94_MESCO</name>
<sequence length="151" mass="16276">MSTTTDQRSSTQLSATSPRSSTGGAIGEVCSWNVRWLLLSTATELTCSERDRAALDTSSPICVNINGSAKPRLIPPGDLLTCAPVTRASLSPSDTKLSSSRQLIGGACYGEVQPLNVGYKTNKYLNLESLAIEATYTHAFHTFTERFDTRN</sequence>
<keyword evidence="3" id="KW-1185">Reference proteome</keyword>
<feature type="region of interest" description="Disordered" evidence="1">
    <location>
        <begin position="1"/>
        <end position="23"/>
    </location>
</feature>
<evidence type="ECO:0000256" key="1">
    <source>
        <dbReference type="SAM" id="MobiDB-lite"/>
    </source>
</evidence>
<evidence type="ECO:0000313" key="2">
    <source>
        <dbReference type="EMBL" id="VDD77840.1"/>
    </source>
</evidence>
<protein>
    <submittedName>
        <fullName evidence="2">Uncharacterized protein</fullName>
    </submittedName>
</protein>
<reference evidence="2 3" key="1">
    <citation type="submission" date="2018-10" db="EMBL/GenBank/DDBJ databases">
        <authorList>
            <consortium name="Pathogen Informatics"/>
        </authorList>
    </citation>
    <scope>NUCLEOTIDE SEQUENCE [LARGE SCALE GENOMIC DNA]</scope>
</reference>
<evidence type="ECO:0000313" key="3">
    <source>
        <dbReference type="Proteomes" id="UP000267029"/>
    </source>
</evidence>
<gene>
    <name evidence="2" type="ORF">MCOS_LOCUS3843</name>
</gene>